<dbReference type="Proteomes" id="UP000324800">
    <property type="component" value="Unassembled WGS sequence"/>
</dbReference>
<dbReference type="EMBL" id="SNRW01002403">
    <property type="protein sequence ID" value="KAA6392901.1"/>
    <property type="molecule type" value="Genomic_DNA"/>
</dbReference>
<organism evidence="1 2">
    <name type="scientific">Streblomastix strix</name>
    <dbReference type="NCBI Taxonomy" id="222440"/>
    <lineage>
        <taxon>Eukaryota</taxon>
        <taxon>Metamonada</taxon>
        <taxon>Preaxostyla</taxon>
        <taxon>Oxymonadida</taxon>
        <taxon>Streblomastigidae</taxon>
        <taxon>Streblomastix</taxon>
    </lineage>
</organism>
<proteinExistence type="predicted"/>
<accession>A0A5J4WD93</accession>
<comment type="caution">
    <text evidence="1">The sequence shown here is derived from an EMBL/GenBank/DDBJ whole genome shotgun (WGS) entry which is preliminary data.</text>
</comment>
<dbReference type="OrthoDB" id="112502at2759"/>
<dbReference type="AlphaFoldDB" id="A0A5J4WD93"/>
<protein>
    <submittedName>
        <fullName evidence="1">Uncharacterized protein</fullName>
    </submittedName>
</protein>
<reference evidence="1 2" key="1">
    <citation type="submission" date="2019-03" db="EMBL/GenBank/DDBJ databases">
        <title>Single cell metagenomics reveals metabolic interactions within the superorganism composed of flagellate Streblomastix strix and complex community of Bacteroidetes bacteria on its surface.</title>
        <authorList>
            <person name="Treitli S.C."/>
            <person name="Kolisko M."/>
            <person name="Husnik F."/>
            <person name="Keeling P."/>
            <person name="Hampl V."/>
        </authorList>
    </citation>
    <scope>NUCLEOTIDE SEQUENCE [LARGE SCALE GENOMIC DNA]</scope>
    <source>
        <strain evidence="1">ST1C</strain>
    </source>
</reference>
<evidence type="ECO:0000313" key="2">
    <source>
        <dbReference type="Proteomes" id="UP000324800"/>
    </source>
</evidence>
<gene>
    <name evidence="1" type="ORF">EZS28_011574</name>
</gene>
<evidence type="ECO:0000313" key="1">
    <source>
        <dbReference type="EMBL" id="KAA6392901.1"/>
    </source>
</evidence>
<sequence length="79" mass="8902">MNSLKKVKLNGILTLKNVDEVVKIFGKFNSLAATAILINFNEIQDVTVSFNLKHKMKNTITQVIGIIERKEVDAEETEI</sequence>
<name>A0A5J4WD93_9EUKA</name>